<sequence>MATAREVPRQFPDDTGADIFVRQYPTAVAPADREYLGTGPPLFLFTVPGSGTAYERRVRRVVEALREPLDDNGKLAPYAVLEAGAGGELFADEVGRRLEFGIPRFMTPDRFPQFSLLRDVVTEILESRSAGGAGAGARALRDAAYRKRVERGGLPALLWGLGGSEPPAAGGPYAWLVQVVWQPLTHVLPRWCWARRTTRQLIRPARLSPFRRRRWLGVELGAERGKENLFRVMDEVAQRQVPRLALDPGHPQREEALQGLEDLLVRALLEDLRVPPARRFLPRRRRRTARPVILAELPGQEEAARPVERFLAAFHRARAATQPPGPLVIAVGRPSERLLHQLGEPAEVNLAQAGLQLNQREGAPVLVALREEPFTRFGLPIRQIEPRMFRTSWRAMTSAVAAVAALAVLGGGIGLRLAFGTPEEHPCVGGDRTLADASAAQGPPRLRAEEWYEAALGVIADENRRAEDFARNRGRTVRTVVAFGSDPPSSATLTLFDGTIPELRGIAMWQRKLNNDADSDDSRVPLRVEVIPTGAGFARAEQEAEKLVAEIDSGQRKGARQVIGVLGYAQSKAETRAALTVLGEKGIPAIGTTATADEMLDSETYQSYWPFTPANSTEAGIEARFAGEQDIVARHKGAGCTPAEQAIVVQNSGDLYSSSLAEKFVKDFPGREKVVNFAQDGRFPGAPAGTPKVSSAHDLAETVCKALKEQPESMVYWSARARDFTAFVNALHTQGTCIQHDITVLGGNELTNVALTGAFDDKHWLRLYYSAHRLPENDAKASEKTRQFVEDYDRFVSDTTKGSDPWRQDGHSAVAYDAFHVLSRAADITYRDKNADPRSMLTALSGGISFDGATGYVSYGQGSNAPPPDKTLVLLRQTAEGPVTVAACGAYQQGQETARQGPPCSPKASQQR</sequence>
<keyword evidence="2" id="KW-1185">Reference proteome</keyword>
<protein>
    <submittedName>
        <fullName evidence="1">Uncharacterized protein</fullName>
    </submittedName>
</protein>
<gene>
    <name evidence="1" type="ORF">SLNWT_3127</name>
</gene>
<name>A0A0B5EM31_STRA4</name>
<reference evidence="1 2" key="1">
    <citation type="submission" date="2015-01" db="EMBL/GenBank/DDBJ databases">
        <title>Enhanced salinomycin production by adjusting the supply of polyketide extender units in Streptomyce albus DSM 41398.</title>
        <authorList>
            <person name="Lu C."/>
        </authorList>
    </citation>
    <scope>NUCLEOTIDE SEQUENCE [LARGE SCALE GENOMIC DNA]</scope>
    <source>
        <strain evidence="2">ATCC 21838 / DSM 41398 / FERM P-419 / JCM 4703 / NBRC 107858</strain>
    </source>
</reference>
<evidence type="ECO:0000313" key="2">
    <source>
        <dbReference type="Proteomes" id="UP000031523"/>
    </source>
</evidence>
<proteinExistence type="predicted"/>
<dbReference type="KEGG" id="sals:SLNWT_3127"/>
<accession>A0A0B5EM31</accession>
<organism evidence="1 2">
    <name type="scientific">Streptomyces albus (strain ATCC 21838 / DSM 41398 / FERM P-419 / JCM 4703 / NBRC 107858)</name>
    <dbReference type="NCBI Taxonomy" id="1081613"/>
    <lineage>
        <taxon>Bacteria</taxon>
        <taxon>Bacillati</taxon>
        <taxon>Actinomycetota</taxon>
        <taxon>Actinomycetes</taxon>
        <taxon>Kitasatosporales</taxon>
        <taxon>Streptomycetaceae</taxon>
        <taxon>Streptomyces</taxon>
    </lineage>
</organism>
<dbReference type="Proteomes" id="UP000031523">
    <property type="component" value="Chromosome"/>
</dbReference>
<dbReference type="SUPFAM" id="SSF53822">
    <property type="entry name" value="Periplasmic binding protein-like I"/>
    <property type="match status" value="1"/>
</dbReference>
<dbReference type="EMBL" id="CP010519">
    <property type="protein sequence ID" value="AJE83503.1"/>
    <property type="molecule type" value="Genomic_DNA"/>
</dbReference>
<dbReference type="AlphaFoldDB" id="A0A0B5EM31"/>
<evidence type="ECO:0000313" key="1">
    <source>
        <dbReference type="EMBL" id="AJE83503.1"/>
    </source>
</evidence>
<dbReference type="InterPro" id="IPR028082">
    <property type="entry name" value="Peripla_BP_I"/>
</dbReference>
<dbReference type="Gene3D" id="3.40.50.2300">
    <property type="match status" value="2"/>
</dbReference>